<dbReference type="InterPro" id="IPR024624">
    <property type="entry name" value="Pyridox_Oxase_Alr4036_FMN-bd"/>
</dbReference>
<gene>
    <name evidence="2" type="ORF">QQS21_010053</name>
</gene>
<dbReference type="SUPFAM" id="SSF50475">
    <property type="entry name" value="FMN-binding split barrel"/>
    <property type="match status" value="1"/>
</dbReference>
<feature type="domain" description="Pyridoxamine 5'-phosphate oxidase Alr4036 family FMN-binding" evidence="1">
    <location>
        <begin position="10"/>
        <end position="134"/>
    </location>
</feature>
<sequence>MSSQPKIPAAPWRDPFVSDMQSMKSPTFTLSSLHQVSPASQSTQSPQFVPRARTVVYRGMWASLPPNSKNPASLNPNSYDTELPTITTDARMEKVSEMFPTGSKSSSMGGPIEAVFWATESMTQWRLKGRIFMIGPDIDSEQAASVRNALTPHMRKVGDIGPWSWSRELTAHFGNLNPLMRGTFRNPPPGTPITQAPEQGYVLGREVEDLEDAIARKNFRVLVIVPEDVDRVDLSNPKKGQRWNYKLNGGMSWEETELWP</sequence>
<dbReference type="AlphaFoldDB" id="A0AAJ0CIG1"/>
<dbReference type="InterPro" id="IPR012349">
    <property type="entry name" value="Split_barrel_FMN-bd"/>
</dbReference>
<keyword evidence="3" id="KW-1185">Reference proteome</keyword>
<proteinExistence type="predicted"/>
<comment type="caution">
    <text evidence="2">The sequence shown here is derived from an EMBL/GenBank/DDBJ whole genome shotgun (WGS) entry which is preliminary data.</text>
</comment>
<organism evidence="2 3">
    <name type="scientific">Conoideocrella luteorostrata</name>
    <dbReference type="NCBI Taxonomy" id="1105319"/>
    <lineage>
        <taxon>Eukaryota</taxon>
        <taxon>Fungi</taxon>
        <taxon>Dikarya</taxon>
        <taxon>Ascomycota</taxon>
        <taxon>Pezizomycotina</taxon>
        <taxon>Sordariomycetes</taxon>
        <taxon>Hypocreomycetidae</taxon>
        <taxon>Hypocreales</taxon>
        <taxon>Clavicipitaceae</taxon>
        <taxon>Conoideocrella</taxon>
    </lineage>
</organism>
<accession>A0AAJ0CIG1</accession>
<dbReference type="Proteomes" id="UP001251528">
    <property type="component" value="Unassembled WGS sequence"/>
</dbReference>
<dbReference type="Pfam" id="PF12766">
    <property type="entry name" value="Pyridox_oxase_2"/>
    <property type="match status" value="1"/>
</dbReference>
<dbReference type="PANTHER" id="PTHR28243">
    <property type="entry name" value="AGL049CP"/>
    <property type="match status" value="1"/>
</dbReference>
<evidence type="ECO:0000259" key="1">
    <source>
        <dbReference type="Pfam" id="PF12766"/>
    </source>
</evidence>
<reference evidence="2" key="1">
    <citation type="submission" date="2023-06" db="EMBL/GenBank/DDBJ databases">
        <title>Conoideocrella luteorostrata (Hypocreales: Clavicipitaceae), a potential biocontrol fungus for elongate hemlock scale in United States Christmas tree production areas.</title>
        <authorList>
            <person name="Barrett H."/>
            <person name="Lovett B."/>
            <person name="Macias A.M."/>
            <person name="Stajich J.E."/>
            <person name="Kasson M.T."/>
        </authorList>
    </citation>
    <scope>NUCLEOTIDE SEQUENCE</scope>
    <source>
        <strain evidence="2">ARSEF 14590</strain>
    </source>
</reference>
<evidence type="ECO:0000313" key="3">
    <source>
        <dbReference type="Proteomes" id="UP001251528"/>
    </source>
</evidence>
<dbReference type="Gene3D" id="2.30.110.10">
    <property type="entry name" value="Electron Transport, Fmn-binding Protein, Chain A"/>
    <property type="match status" value="1"/>
</dbReference>
<evidence type="ECO:0000313" key="2">
    <source>
        <dbReference type="EMBL" id="KAK2592237.1"/>
    </source>
</evidence>
<name>A0AAJ0CIG1_9HYPO</name>
<dbReference type="EMBL" id="JASWJB010000278">
    <property type="protein sequence ID" value="KAK2592237.1"/>
    <property type="molecule type" value="Genomic_DNA"/>
</dbReference>
<protein>
    <recommendedName>
        <fullName evidence="1">Pyridoxamine 5'-phosphate oxidase Alr4036 family FMN-binding domain-containing protein</fullName>
    </recommendedName>
</protein>
<dbReference type="GO" id="GO:0010181">
    <property type="term" value="F:FMN binding"/>
    <property type="evidence" value="ECO:0007669"/>
    <property type="project" value="InterPro"/>
</dbReference>
<dbReference type="PANTHER" id="PTHR28243:SF1">
    <property type="entry name" value="PYRIDOXAMINE 5'-PHOSPHATE OXIDASE ALR4036 FAMILY FMN-BINDING DOMAIN-CONTAINING PROTEIN"/>
    <property type="match status" value="1"/>
</dbReference>